<gene>
    <name evidence="1" type="ORF">M422DRAFT_781354</name>
</gene>
<dbReference type="AlphaFoldDB" id="A0A0C9VAL9"/>
<reference evidence="1 2" key="1">
    <citation type="submission" date="2014-06" db="EMBL/GenBank/DDBJ databases">
        <title>Evolutionary Origins and Diversification of the Mycorrhizal Mutualists.</title>
        <authorList>
            <consortium name="DOE Joint Genome Institute"/>
            <consortium name="Mycorrhizal Genomics Consortium"/>
            <person name="Kohler A."/>
            <person name="Kuo A."/>
            <person name="Nagy L.G."/>
            <person name="Floudas D."/>
            <person name="Copeland A."/>
            <person name="Barry K.W."/>
            <person name="Cichocki N."/>
            <person name="Veneault-Fourrey C."/>
            <person name="LaButti K."/>
            <person name="Lindquist E.A."/>
            <person name="Lipzen A."/>
            <person name="Lundell T."/>
            <person name="Morin E."/>
            <person name="Murat C."/>
            <person name="Riley R."/>
            <person name="Ohm R."/>
            <person name="Sun H."/>
            <person name="Tunlid A."/>
            <person name="Henrissat B."/>
            <person name="Grigoriev I.V."/>
            <person name="Hibbett D.S."/>
            <person name="Martin F."/>
        </authorList>
    </citation>
    <scope>NUCLEOTIDE SEQUENCE [LARGE SCALE GENOMIC DNA]</scope>
    <source>
        <strain evidence="1 2">SS14</strain>
    </source>
</reference>
<evidence type="ECO:0000313" key="1">
    <source>
        <dbReference type="EMBL" id="KIJ38617.1"/>
    </source>
</evidence>
<accession>A0A0C9VAL9</accession>
<dbReference type="InterPro" id="IPR032675">
    <property type="entry name" value="LRR_dom_sf"/>
</dbReference>
<dbReference type="SUPFAM" id="SSF52058">
    <property type="entry name" value="L domain-like"/>
    <property type="match status" value="1"/>
</dbReference>
<dbReference type="HOGENOM" id="CLU_578926_0_0_1"/>
<organism evidence="1 2">
    <name type="scientific">Sphaerobolus stellatus (strain SS14)</name>
    <dbReference type="NCBI Taxonomy" id="990650"/>
    <lineage>
        <taxon>Eukaryota</taxon>
        <taxon>Fungi</taxon>
        <taxon>Dikarya</taxon>
        <taxon>Basidiomycota</taxon>
        <taxon>Agaricomycotina</taxon>
        <taxon>Agaricomycetes</taxon>
        <taxon>Phallomycetidae</taxon>
        <taxon>Geastrales</taxon>
        <taxon>Sphaerobolaceae</taxon>
        <taxon>Sphaerobolus</taxon>
    </lineage>
</organism>
<sequence length="488" mass="56487">MLPSETLATIFEYTTEDASMPLWGMDHLHFHNPWRALLLSHVSFRWRSIARNNQMLWRDLYPLQTRFAVFCSELAPTVDFQVILDFHSPVAIYEGSDGYKRLPQTRKDMNLWGYTEAFRFIYENASRISTLLIFGSHKLMHIFLATPFPALTTHIFDFNLWPSDQVSLFGGCAPKLQNAMWTCWPLPHPSSAVPWSNLKSLHFPSLNDAEPTGEYLLHVLRLNPDLETLKVRVPSINWIPDSLPLSKLRRAHFTVNNIKEWSSFYQALSRIPQIRDLTIDIRGLTPMPALCSDLKEQGSVIPLLTAADNCSIESIEWIASVYPPLVHEGISVCCWNDERGTRFQLNLYPLRDLKHPEKPAREPCILFSNMTTVTRLKFVDCPSFLFTIPQLTSITILDLQDTQYLKNLEMWIYAIPVDTFPSLTAIILPKDLSEWRWEYDHRILERLVPNSPKPEIVVAGEDMPKDVRGKLEQFCNEYGVHWRFEGLK</sequence>
<name>A0A0C9VAL9_SPHS4</name>
<dbReference type="Gene3D" id="3.80.10.10">
    <property type="entry name" value="Ribonuclease Inhibitor"/>
    <property type="match status" value="1"/>
</dbReference>
<evidence type="ECO:0008006" key="3">
    <source>
        <dbReference type="Google" id="ProtNLM"/>
    </source>
</evidence>
<dbReference type="Proteomes" id="UP000054279">
    <property type="component" value="Unassembled WGS sequence"/>
</dbReference>
<protein>
    <recommendedName>
        <fullName evidence="3">F-box domain-containing protein</fullName>
    </recommendedName>
</protein>
<proteinExistence type="predicted"/>
<keyword evidence="2" id="KW-1185">Reference proteome</keyword>
<dbReference type="EMBL" id="KN837159">
    <property type="protein sequence ID" value="KIJ38617.1"/>
    <property type="molecule type" value="Genomic_DNA"/>
</dbReference>
<evidence type="ECO:0000313" key="2">
    <source>
        <dbReference type="Proteomes" id="UP000054279"/>
    </source>
</evidence>